<gene>
    <name evidence="1" type="ORF">N1851_017367</name>
</gene>
<dbReference type="EMBL" id="JAOPHQ010003146">
    <property type="protein sequence ID" value="KAK0144266.1"/>
    <property type="molecule type" value="Genomic_DNA"/>
</dbReference>
<comment type="caution">
    <text evidence="1">The sequence shown here is derived from an EMBL/GenBank/DDBJ whole genome shotgun (WGS) entry which is preliminary data.</text>
</comment>
<evidence type="ECO:0008006" key="3">
    <source>
        <dbReference type="Google" id="ProtNLM"/>
    </source>
</evidence>
<accession>A0AA47MQF5</accession>
<evidence type="ECO:0000313" key="2">
    <source>
        <dbReference type="Proteomes" id="UP001174136"/>
    </source>
</evidence>
<proteinExistence type="predicted"/>
<keyword evidence="2" id="KW-1185">Reference proteome</keyword>
<dbReference type="Proteomes" id="UP001174136">
    <property type="component" value="Unassembled WGS sequence"/>
</dbReference>
<name>A0AA47MQF5_MERPO</name>
<dbReference type="AlphaFoldDB" id="A0AA47MQF5"/>
<reference evidence="1" key="1">
    <citation type="journal article" date="2023" name="Front. Mar. Sci.">
        <title>A new Merluccius polli reference genome to investigate the effects of global change in West African waters.</title>
        <authorList>
            <person name="Mateo J.L."/>
            <person name="Blanco-Fernandez C."/>
            <person name="Garcia-Vazquez E."/>
            <person name="Machado-Schiaffino G."/>
        </authorList>
    </citation>
    <scope>NUCLEOTIDE SEQUENCE</scope>
    <source>
        <strain evidence="1">C29</strain>
        <tissue evidence="1">Fin</tissue>
    </source>
</reference>
<organism evidence="1 2">
    <name type="scientific">Merluccius polli</name>
    <name type="common">Benguela hake</name>
    <name type="synonym">Merluccius cadenati</name>
    <dbReference type="NCBI Taxonomy" id="89951"/>
    <lineage>
        <taxon>Eukaryota</taxon>
        <taxon>Metazoa</taxon>
        <taxon>Chordata</taxon>
        <taxon>Craniata</taxon>
        <taxon>Vertebrata</taxon>
        <taxon>Euteleostomi</taxon>
        <taxon>Actinopterygii</taxon>
        <taxon>Neopterygii</taxon>
        <taxon>Teleostei</taxon>
        <taxon>Neoteleostei</taxon>
        <taxon>Acanthomorphata</taxon>
        <taxon>Zeiogadaria</taxon>
        <taxon>Gadariae</taxon>
        <taxon>Gadiformes</taxon>
        <taxon>Gadoidei</taxon>
        <taxon>Merlucciidae</taxon>
        <taxon>Merluccius</taxon>
    </lineage>
</organism>
<dbReference type="Gene3D" id="3.60.10.10">
    <property type="entry name" value="Endonuclease/exonuclease/phosphatase"/>
    <property type="match status" value="1"/>
</dbReference>
<evidence type="ECO:0000313" key="1">
    <source>
        <dbReference type="EMBL" id="KAK0144266.1"/>
    </source>
</evidence>
<sequence length="305" mass="33811">MSVHPCCCRCVEPSSSTELHSLQVNPVLRGLLLRGPQIGCLPFLARAMRRAYLAGPPVELSVSITGPVHQSTSIHTAQSPLYAVFIQKVLSCQGHRDGKRDRLVRGEEGLVVKSNEEPDGRGGERTEQSLCWSAAGDGEWRSEGTGKAADEPRIHSVGFAKRHPSELPVGISEPLMTIRLVLANNHMSTVEVKETFCACLDETLSRIPREVKIILLGDFNARDQPGPAPLEGRGREGIKNINPNGVLLLSKCAQYDLSITNTLFRQKHKFRASWRHLCSKQWHLIDFVIVRARDRRDVNITATSM</sequence>
<dbReference type="InterPro" id="IPR036691">
    <property type="entry name" value="Endo/exonu/phosph_ase_sf"/>
</dbReference>
<protein>
    <recommendedName>
        <fullName evidence="3">Endonuclease/exonuclease/phosphatase domain-containing protein</fullName>
    </recommendedName>
</protein>
<dbReference type="SUPFAM" id="SSF56219">
    <property type="entry name" value="DNase I-like"/>
    <property type="match status" value="1"/>
</dbReference>